<evidence type="ECO:0000313" key="1">
    <source>
        <dbReference type="EMBL" id="GAH98355.1"/>
    </source>
</evidence>
<accession>X1KXJ0</accession>
<reference evidence="1" key="1">
    <citation type="journal article" date="2014" name="Front. Microbiol.">
        <title>High frequency of phylogenetically diverse reductive dehalogenase-homologous genes in deep subseafloor sedimentary metagenomes.</title>
        <authorList>
            <person name="Kawai M."/>
            <person name="Futagami T."/>
            <person name="Toyoda A."/>
            <person name="Takaki Y."/>
            <person name="Nishi S."/>
            <person name="Hori S."/>
            <person name="Arai W."/>
            <person name="Tsubouchi T."/>
            <person name="Morono Y."/>
            <person name="Uchiyama I."/>
            <person name="Ito T."/>
            <person name="Fujiyama A."/>
            <person name="Inagaki F."/>
            <person name="Takami H."/>
        </authorList>
    </citation>
    <scope>NUCLEOTIDE SEQUENCE</scope>
    <source>
        <strain evidence="1">Expedition CK06-06</strain>
    </source>
</reference>
<dbReference type="EMBL" id="BARV01002991">
    <property type="protein sequence ID" value="GAH98355.1"/>
    <property type="molecule type" value="Genomic_DNA"/>
</dbReference>
<dbReference type="AlphaFoldDB" id="X1KXJ0"/>
<sequence length="50" mass="5841">MDVRLIEMIEGEEYQLRLRILGLTSILEGQLKFLEWQNREGGAHNKPSPM</sequence>
<name>X1KXJ0_9ZZZZ</name>
<protein>
    <submittedName>
        <fullName evidence="1">Uncharacterized protein</fullName>
    </submittedName>
</protein>
<comment type="caution">
    <text evidence="1">The sequence shown here is derived from an EMBL/GenBank/DDBJ whole genome shotgun (WGS) entry which is preliminary data.</text>
</comment>
<organism evidence="1">
    <name type="scientific">marine sediment metagenome</name>
    <dbReference type="NCBI Taxonomy" id="412755"/>
    <lineage>
        <taxon>unclassified sequences</taxon>
        <taxon>metagenomes</taxon>
        <taxon>ecological metagenomes</taxon>
    </lineage>
</organism>
<gene>
    <name evidence="1" type="ORF">S06H3_07388</name>
</gene>
<proteinExistence type="predicted"/>